<organism evidence="3">
    <name type="scientific">Melampsora larici-populina (strain 98AG31 / pathotype 3-4-7)</name>
    <name type="common">Poplar leaf rust fungus</name>
    <dbReference type="NCBI Taxonomy" id="747676"/>
    <lineage>
        <taxon>Eukaryota</taxon>
        <taxon>Fungi</taxon>
        <taxon>Dikarya</taxon>
        <taxon>Basidiomycota</taxon>
        <taxon>Pucciniomycotina</taxon>
        <taxon>Pucciniomycetes</taxon>
        <taxon>Pucciniales</taxon>
        <taxon>Melampsoraceae</taxon>
        <taxon>Melampsora</taxon>
    </lineage>
</organism>
<accession>F4RV61</accession>
<feature type="region of interest" description="Disordered" evidence="1">
    <location>
        <begin position="179"/>
        <end position="203"/>
    </location>
</feature>
<dbReference type="EMBL" id="GL883123">
    <property type="protein sequence ID" value="EGG03564.1"/>
    <property type="molecule type" value="Genomic_DNA"/>
</dbReference>
<proteinExistence type="predicted"/>
<gene>
    <name evidence="2" type="ORF">MELLADRAFT_109049</name>
</gene>
<sequence length="887" mass="100866">MCWKYLFQVIILTRDLPSYSAFQPKPSPSSIIQNFAEGNLWLDNSIPEEENLQHLVLPEIQDLSGFHDGSQNECTHQLSQGAIGHWDSQFSSKESPCFAISRMETASPSTKYQCVPLPLEHGSYLHTEVPISSPQNLGLGFRNEINPQDPTYSSSPFNYGTEAYLAPKEQKLYHELDKWSDTPDSLGTSSQSHSSTPGGPSLLKAMKHTFHESHDVVHNVPSSNMNHYGNIVQEISQSHGRCKETCHTTHDKKRKKVLGDQEFFDLKNDENVPYTHSNGVPFASCTVSNSNDHPSKMVNTFHLSEEWKAGNHKPIENFGMISSRLAEGPMQNLKESSKEDYGLADDRFLNEGLPLYSPHVADSNFPSSSTERVLASVMDNSGDTMFLGMGTPTTFNDYVMQGFPALEEEDIGIKDHPSKSPSSDLISPPVIKKPRINAPSKLSSREALPLLRNIGVFYMNNSPSLCYETTSWFNGLQQDMISRCGQETSIIKPVEQAIQIAHSKITACFLALIVIFSKKGGDQLYLNNLLQEAWSFIKLQFGSWRDANLKTQSCHLKVKKHSYTKTGRYDPVSWYRSLSNYNNRSNIPADIINSLVIKWDQNRSITRIGVSNIIKYYPIIQEFHDSHVNYSHGGFYSRSQIKNIAFSGLIYSRGSPVHKYIVFSKWHEICLSLSQSAQFHSPMGIEICQEVHAFFGSLVKDMLSSYKQVYNLDISLARPRPKEKSVDLLYYDPHKKNIETIIRVISMGEYRLTVIFIGLVKAMYQREVQENTLRILVKSAWSFLKVIFSKWKQFDFEKDLPKIFNLEVKTPLEVTMDWSNSIKLFKSLSYDQDTCKYPIPIHGLKRIFEAWSYTLNYSQITHMNGLDLKVKLPPPEVSSFQWAKTLI</sequence>
<dbReference type="AlphaFoldDB" id="F4RV61"/>
<dbReference type="HOGENOM" id="CLU_315943_0_0_1"/>
<protein>
    <submittedName>
        <fullName evidence="2">Uncharacterized protein</fullName>
    </submittedName>
</protein>
<evidence type="ECO:0000313" key="3">
    <source>
        <dbReference type="Proteomes" id="UP000001072"/>
    </source>
</evidence>
<keyword evidence="3" id="KW-1185">Reference proteome</keyword>
<dbReference type="Proteomes" id="UP000001072">
    <property type="component" value="Unassembled WGS sequence"/>
</dbReference>
<dbReference type="RefSeq" id="XP_007413011.1">
    <property type="nucleotide sequence ID" value="XM_007412949.1"/>
</dbReference>
<dbReference type="KEGG" id="mlr:MELLADRAFT_109049"/>
<evidence type="ECO:0000313" key="2">
    <source>
        <dbReference type="EMBL" id="EGG03564.1"/>
    </source>
</evidence>
<reference evidence="3" key="1">
    <citation type="journal article" date="2011" name="Proc. Natl. Acad. Sci. U.S.A.">
        <title>Obligate biotrophy features unraveled by the genomic analysis of rust fungi.</title>
        <authorList>
            <person name="Duplessis S."/>
            <person name="Cuomo C.A."/>
            <person name="Lin Y.-C."/>
            <person name="Aerts A."/>
            <person name="Tisserant E."/>
            <person name="Veneault-Fourrey C."/>
            <person name="Joly D.L."/>
            <person name="Hacquard S."/>
            <person name="Amselem J."/>
            <person name="Cantarel B.L."/>
            <person name="Chiu R."/>
            <person name="Coutinho P.M."/>
            <person name="Feau N."/>
            <person name="Field M."/>
            <person name="Frey P."/>
            <person name="Gelhaye E."/>
            <person name="Goldberg J."/>
            <person name="Grabherr M.G."/>
            <person name="Kodira C.D."/>
            <person name="Kohler A."/>
            <person name="Kuees U."/>
            <person name="Lindquist E.A."/>
            <person name="Lucas S.M."/>
            <person name="Mago R."/>
            <person name="Mauceli E."/>
            <person name="Morin E."/>
            <person name="Murat C."/>
            <person name="Pangilinan J.L."/>
            <person name="Park R."/>
            <person name="Pearson M."/>
            <person name="Quesneville H."/>
            <person name="Rouhier N."/>
            <person name="Sakthikumar S."/>
            <person name="Salamov A.A."/>
            <person name="Schmutz J."/>
            <person name="Selles B."/>
            <person name="Shapiro H."/>
            <person name="Tanguay P."/>
            <person name="Tuskan G.A."/>
            <person name="Henrissat B."/>
            <person name="Van de Peer Y."/>
            <person name="Rouze P."/>
            <person name="Ellis J.G."/>
            <person name="Dodds P.N."/>
            <person name="Schein J.E."/>
            <person name="Zhong S."/>
            <person name="Hamelin R.C."/>
            <person name="Grigoriev I.V."/>
            <person name="Szabo L.J."/>
            <person name="Martin F."/>
        </authorList>
    </citation>
    <scope>NUCLEOTIDE SEQUENCE [LARGE SCALE GENOMIC DNA]</scope>
    <source>
        <strain evidence="3">98AG31 / pathotype 3-4-7</strain>
    </source>
</reference>
<dbReference type="OrthoDB" id="10462113at2759"/>
<dbReference type="GeneID" id="18923640"/>
<feature type="compositionally biased region" description="Low complexity" evidence="1">
    <location>
        <begin position="185"/>
        <end position="201"/>
    </location>
</feature>
<evidence type="ECO:0000256" key="1">
    <source>
        <dbReference type="SAM" id="MobiDB-lite"/>
    </source>
</evidence>
<name>F4RV61_MELLP</name>
<dbReference type="InParanoid" id="F4RV61"/>
<dbReference type="VEuPathDB" id="FungiDB:MELLADRAFT_109049"/>